<evidence type="ECO:0000313" key="3">
    <source>
        <dbReference type="Proteomes" id="UP000231456"/>
    </source>
</evidence>
<evidence type="ECO:0008006" key="4">
    <source>
        <dbReference type="Google" id="ProtNLM"/>
    </source>
</evidence>
<accession>A0A2M8FB87</accession>
<gene>
    <name evidence="2" type="ORF">CO030_00030</name>
</gene>
<feature type="non-terminal residue" evidence="2">
    <location>
        <position position="409"/>
    </location>
</feature>
<keyword evidence="1" id="KW-0472">Membrane</keyword>
<dbReference type="AlphaFoldDB" id="A0A2M8FB87"/>
<feature type="transmembrane region" description="Helical" evidence="1">
    <location>
        <begin position="324"/>
        <end position="343"/>
    </location>
</feature>
<dbReference type="Proteomes" id="UP000231456">
    <property type="component" value="Unassembled WGS sequence"/>
</dbReference>
<feature type="transmembrane region" description="Helical" evidence="1">
    <location>
        <begin position="213"/>
        <end position="233"/>
    </location>
</feature>
<protein>
    <recommendedName>
        <fullName evidence="4">Glycosyltransferase RgtA/B/C/D-like domain-containing protein</fullName>
    </recommendedName>
</protein>
<proteinExistence type="predicted"/>
<keyword evidence="1" id="KW-1133">Transmembrane helix</keyword>
<name>A0A2M8FB87_9BACT</name>
<reference evidence="3" key="1">
    <citation type="submission" date="2017-09" db="EMBL/GenBank/DDBJ databases">
        <title>Depth-based differentiation of microbial function through sediment-hosted aquifers and enrichment of novel symbionts in the deep terrestrial subsurface.</title>
        <authorList>
            <person name="Probst A.J."/>
            <person name="Ladd B."/>
            <person name="Jarett J.K."/>
            <person name="Geller-Mcgrath D.E."/>
            <person name="Sieber C.M.K."/>
            <person name="Emerson J.B."/>
            <person name="Anantharaman K."/>
            <person name="Thomas B.C."/>
            <person name="Malmstrom R."/>
            <person name="Stieglmeier M."/>
            <person name="Klingl A."/>
            <person name="Woyke T."/>
            <person name="Ryan C.M."/>
            <person name="Banfield J.F."/>
        </authorList>
    </citation>
    <scope>NUCLEOTIDE SEQUENCE [LARGE SCALE GENOMIC DNA]</scope>
</reference>
<feature type="transmembrane region" description="Helical" evidence="1">
    <location>
        <begin position="94"/>
        <end position="116"/>
    </location>
</feature>
<organism evidence="2 3">
    <name type="scientific">Candidatus Magasanikbacteria bacterium CG_4_9_14_0_2_um_filter_42_11</name>
    <dbReference type="NCBI Taxonomy" id="1974643"/>
    <lineage>
        <taxon>Bacteria</taxon>
        <taxon>Candidatus Magasanikiibacteriota</taxon>
    </lineage>
</organism>
<feature type="transmembrane region" description="Helical" evidence="1">
    <location>
        <begin position="122"/>
        <end position="141"/>
    </location>
</feature>
<sequence>MVLLLRQKTYIKVFAFSFLCTLFVIYLHLALPSMFNQFAKTNFFFSDVSTRISEPYGEYVWNLHTTHPVFARRQLTTQVVHLFQHVFDIGIMPAFILLQSLLLFFSGVALFYFIRAVELEKYWFVSLAAFYTTFPILFAFLPSIWSYDDLWQIFFLFLVLANAWNRRYTFTLFFLFLALVSRESTILAFPGVFGIMVYRGYAGVKTKISFRSIFTHGLMLLLPIVVYMLYYVALGHILHIQGSDVAYMTTERFRHVMYNFQNTAYSVESLVAPVLVCGLAVYALFRSLQGGYMKETFFPLVIGFVVTMFVNVLAVYTGGHAYEMRLFFLPLVFLYPLLGFLYMKELRTIRDIVKKHTMHRRAAPILFTYFISFFLCIFATIVFSFFVYSPVGGGPVSMIYQCFLFFVLF</sequence>
<feature type="transmembrane region" description="Helical" evidence="1">
    <location>
        <begin position="13"/>
        <end position="31"/>
    </location>
</feature>
<evidence type="ECO:0000256" key="1">
    <source>
        <dbReference type="SAM" id="Phobius"/>
    </source>
</evidence>
<comment type="caution">
    <text evidence="2">The sequence shown here is derived from an EMBL/GenBank/DDBJ whole genome shotgun (WGS) entry which is preliminary data.</text>
</comment>
<keyword evidence="1" id="KW-0812">Transmembrane</keyword>
<feature type="transmembrane region" description="Helical" evidence="1">
    <location>
        <begin position="392"/>
        <end position="408"/>
    </location>
</feature>
<feature type="transmembrane region" description="Helical" evidence="1">
    <location>
        <begin position="364"/>
        <end position="386"/>
    </location>
</feature>
<dbReference type="EMBL" id="PFRH01000001">
    <property type="protein sequence ID" value="PJC52987.1"/>
    <property type="molecule type" value="Genomic_DNA"/>
</dbReference>
<feature type="transmembrane region" description="Helical" evidence="1">
    <location>
        <begin position="297"/>
        <end position="318"/>
    </location>
</feature>
<feature type="transmembrane region" description="Helical" evidence="1">
    <location>
        <begin position="184"/>
        <end position="201"/>
    </location>
</feature>
<evidence type="ECO:0000313" key="2">
    <source>
        <dbReference type="EMBL" id="PJC52987.1"/>
    </source>
</evidence>
<feature type="transmembrane region" description="Helical" evidence="1">
    <location>
        <begin position="264"/>
        <end position="285"/>
    </location>
</feature>